<dbReference type="InterPro" id="IPR039357">
    <property type="entry name" value="SRD5A/TECR"/>
</dbReference>
<keyword evidence="7" id="KW-0256">Endoplasmic reticulum</keyword>
<dbReference type="GO" id="GO:0005789">
    <property type="term" value="C:endoplasmic reticulum membrane"/>
    <property type="evidence" value="ECO:0007669"/>
    <property type="project" value="UniProtKB-SubCell"/>
</dbReference>
<dbReference type="GO" id="GO:0030154">
    <property type="term" value="P:cell differentiation"/>
    <property type="evidence" value="ECO:0007669"/>
    <property type="project" value="UniProtKB-KW"/>
</dbReference>
<name>A0AA35QT76_GEOBA</name>
<proteinExistence type="inferred from homology"/>
<keyword evidence="5 18" id="KW-0812">Transmembrane</keyword>
<evidence type="ECO:0000256" key="18">
    <source>
        <dbReference type="SAM" id="Phobius"/>
    </source>
</evidence>
<evidence type="ECO:0000256" key="15">
    <source>
        <dbReference type="ARBA" id="ARBA00048292"/>
    </source>
</evidence>
<dbReference type="GO" id="GO:0047751">
    <property type="term" value="F:3-oxo-5-alpha-steroid 4-dehydrogenase (NADP+) activity"/>
    <property type="evidence" value="ECO:0007669"/>
    <property type="project" value="UniProtKB-EC"/>
</dbReference>
<keyword evidence="14 18" id="KW-0472">Membrane</keyword>
<keyword evidence="12" id="KW-0560">Oxidoreductase</keyword>
<dbReference type="EC" id="1.3.1.22" evidence="4"/>
<dbReference type="PROSITE" id="PS51184">
    <property type="entry name" value="JMJC"/>
    <property type="match status" value="1"/>
</dbReference>
<dbReference type="SUPFAM" id="SSF51197">
    <property type="entry name" value="Clavaminate synthase-like"/>
    <property type="match status" value="1"/>
</dbReference>
<evidence type="ECO:0000256" key="11">
    <source>
        <dbReference type="ARBA" id="ARBA00022989"/>
    </source>
</evidence>
<evidence type="ECO:0000256" key="7">
    <source>
        <dbReference type="ARBA" id="ARBA00022824"/>
    </source>
</evidence>
<organism evidence="20 21">
    <name type="scientific">Geodia barretti</name>
    <name type="common">Barrett's horny sponge</name>
    <dbReference type="NCBI Taxonomy" id="519541"/>
    <lineage>
        <taxon>Eukaryota</taxon>
        <taxon>Metazoa</taxon>
        <taxon>Porifera</taxon>
        <taxon>Demospongiae</taxon>
        <taxon>Heteroscleromorpha</taxon>
        <taxon>Tetractinellida</taxon>
        <taxon>Astrophorina</taxon>
        <taxon>Geodiidae</taxon>
        <taxon>Geodia</taxon>
    </lineage>
</organism>
<evidence type="ECO:0000313" key="20">
    <source>
        <dbReference type="EMBL" id="CAI7990141.1"/>
    </source>
</evidence>
<comment type="catalytic activity">
    <reaction evidence="15">
        <text>5alpha-pregnane-3,20-dione + NADP(+) = progesterone + NADPH + H(+)</text>
        <dbReference type="Rhea" id="RHEA:21952"/>
        <dbReference type="ChEBI" id="CHEBI:15378"/>
        <dbReference type="ChEBI" id="CHEBI:17026"/>
        <dbReference type="ChEBI" id="CHEBI:28952"/>
        <dbReference type="ChEBI" id="CHEBI:57783"/>
        <dbReference type="ChEBI" id="CHEBI:58349"/>
        <dbReference type="EC" id="1.3.1.22"/>
    </reaction>
    <physiologicalReaction direction="right-to-left" evidence="15">
        <dbReference type="Rhea" id="RHEA:21954"/>
    </physiologicalReaction>
</comment>
<dbReference type="GO" id="GO:0006702">
    <property type="term" value="P:androgen biosynthetic process"/>
    <property type="evidence" value="ECO:0007669"/>
    <property type="project" value="UniProtKB-ARBA"/>
</dbReference>
<feature type="transmembrane region" description="Helical" evidence="18">
    <location>
        <begin position="681"/>
        <end position="698"/>
    </location>
</feature>
<evidence type="ECO:0000256" key="12">
    <source>
        <dbReference type="ARBA" id="ARBA00023002"/>
    </source>
</evidence>
<evidence type="ECO:0000256" key="6">
    <source>
        <dbReference type="ARBA" id="ARBA00022782"/>
    </source>
</evidence>
<keyword evidence="9" id="KW-0521">NADP</keyword>
<dbReference type="FunFam" id="1.20.120.1630:FF:000002">
    <property type="entry name" value="Steroid 5 alpha-reductase 1"/>
    <property type="match status" value="1"/>
</dbReference>
<feature type="domain" description="JmjC" evidence="19">
    <location>
        <begin position="188"/>
        <end position="348"/>
    </location>
</feature>
<evidence type="ECO:0000256" key="10">
    <source>
        <dbReference type="ARBA" id="ARBA00022928"/>
    </source>
</evidence>
<dbReference type="PANTHER" id="PTHR10556:SF57">
    <property type="entry name" value="3-OXO-5-ALPHA-STEROID 4-DEHYDROGENASE 1"/>
    <property type="match status" value="1"/>
</dbReference>
<dbReference type="Pfam" id="PF02544">
    <property type="entry name" value="Steroid_dh"/>
    <property type="match status" value="1"/>
</dbReference>
<dbReference type="GO" id="GO:0007548">
    <property type="term" value="P:sex differentiation"/>
    <property type="evidence" value="ECO:0007669"/>
    <property type="project" value="UniProtKB-KW"/>
</dbReference>
<feature type="transmembrane region" description="Helical" evidence="18">
    <location>
        <begin position="536"/>
        <end position="560"/>
    </location>
</feature>
<dbReference type="PANTHER" id="PTHR10556">
    <property type="entry name" value="3-OXO-5-ALPHA-STEROID 4-DEHYDROGENASE"/>
    <property type="match status" value="1"/>
</dbReference>
<dbReference type="InterPro" id="IPR014710">
    <property type="entry name" value="RmlC-like_jellyroll"/>
</dbReference>
<evidence type="ECO:0000256" key="17">
    <source>
        <dbReference type="SAM" id="MobiDB-lite"/>
    </source>
</evidence>
<comment type="subcellular location">
    <subcellularLocation>
        <location evidence="2">Endoplasmic reticulum membrane</location>
        <topology evidence="2">Multi-pass membrane protein</topology>
    </subcellularLocation>
    <subcellularLocation>
        <location evidence="1">Microsome membrane</location>
        <topology evidence="1">Multi-pass membrane protein</topology>
    </subcellularLocation>
</comment>
<keyword evidence="6" id="KW-0221">Differentiation</keyword>
<feature type="transmembrane region" description="Helical" evidence="18">
    <location>
        <begin position="736"/>
        <end position="759"/>
    </location>
</feature>
<dbReference type="AlphaFoldDB" id="A0AA35QT76"/>
<feature type="transmembrane region" description="Helical" evidence="18">
    <location>
        <begin position="642"/>
        <end position="660"/>
    </location>
</feature>
<feature type="transmembrane region" description="Helical" evidence="18">
    <location>
        <begin position="40"/>
        <end position="61"/>
    </location>
</feature>
<feature type="region of interest" description="Disordered" evidence="17">
    <location>
        <begin position="1"/>
        <end position="34"/>
    </location>
</feature>
<evidence type="ECO:0000256" key="1">
    <source>
        <dbReference type="ARBA" id="ARBA00004154"/>
    </source>
</evidence>
<evidence type="ECO:0000256" key="2">
    <source>
        <dbReference type="ARBA" id="ARBA00004477"/>
    </source>
</evidence>
<evidence type="ECO:0000256" key="13">
    <source>
        <dbReference type="ARBA" id="ARBA00023098"/>
    </source>
</evidence>
<gene>
    <name evidence="20" type="ORF">GBAR_LOCUS429</name>
</gene>
<dbReference type="PROSITE" id="PS50244">
    <property type="entry name" value="S5A_REDUCTASE"/>
    <property type="match status" value="1"/>
</dbReference>
<dbReference type="Proteomes" id="UP001174909">
    <property type="component" value="Unassembled WGS sequence"/>
</dbReference>
<evidence type="ECO:0000313" key="21">
    <source>
        <dbReference type="Proteomes" id="UP001174909"/>
    </source>
</evidence>
<dbReference type="Gene3D" id="2.60.120.10">
    <property type="entry name" value="Jelly Rolls"/>
    <property type="match status" value="1"/>
</dbReference>
<dbReference type="Pfam" id="PF13621">
    <property type="entry name" value="Cupin_8"/>
    <property type="match status" value="1"/>
</dbReference>
<comment type="similarity">
    <text evidence="3">Belongs to the steroid 5-alpha reductase family.</text>
</comment>
<keyword evidence="10" id="KW-0726">Sexual differentiation</keyword>
<keyword evidence="21" id="KW-1185">Reference proteome</keyword>
<evidence type="ECO:0000256" key="3">
    <source>
        <dbReference type="ARBA" id="ARBA00007742"/>
    </source>
</evidence>
<evidence type="ECO:0000256" key="9">
    <source>
        <dbReference type="ARBA" id="ARBA00022857"/>
    </source>
</evidence>
<accession>A0AA35QT76</accession>
<sequence>MAPKKRNTSPPSPSSPSSSGAVGTGLGSGSKRPTRPGFSVTQLAALFVFLLVANYLGVTWFQEWWSTGGSPADSATLYRVSGAVQIRQLPSPDADFAEECRAGGLPIVLRNSVVEKWRARHHWTPKYLQSRIPRMNGVYQNDNRWFGPYYDSSKPLAHLSTRTNIYATNVSMSTKKFFKKLKQPLEGEFLYFTGDIYTLGEWAMEDIQPLSELLLLNPRRSSVNVWMGQPHVIAHCHYDGYHNFYTQLHGTKKFTLFSPDNWPGLYPYPFLHPSHAQAQVNLSNIRDIDSFPLAGEVKALEVILRPGDLLYMPPLWFHLVESVDTSISVNVWTDSVQTLLVEDIFAVPLPTETVEWSSGHQKAIATSVTIHSLLTEVCHRRHCRQVKDDHFLDNQGLRPLEGELYFVYQLWTTRYRTLMEEGPLPSGVHDPTSTSEGILCERMSTKESKTEREAATVSLFNADLKEYVERVAGAVDKLPDETWDMWTGNYVEYLAATAVQVEMRSGRVSRVACVFAMALLSAFLEDDADEHVLPWIWMGLLALMAAFSCLGFVGCAKVPYGRYGDQRSLLSALRLTTCKVPARLAWMVQEIPAVVVPLYLILNVGGRYVGAFNPNIVLLGMFLLHYANRTFLYAALTRGKTTPLAPVAFGFCVCAVNGYLQGRYLTHYARYDLSWFTDPRFMVGHLVFLLGMAINIHSDSILRSLRAPGETTYRIPRGGMFEYVSCANYMGETLEWVGYAIACWSAVAAQFSLWTFLFLGSRALQHHRFYQEKFEDYPKSRKAFIPFLL</sequence>
<dbReference type="InterPro" id="IPR041667">
    <property type="entry name" value="Cupin_8"/>
</dbReference>
<dbReference type="Gene3D" id="1.20.120.1630">
    <property type="match status" value="1"/>
</dbReference>
<keyword evidence="11 18" id="KW-1133">Transmembrane helix</keyword>
<evidence type="ECO:0000256" key="14">
    <source>
        <dbReference type="ARBA" id="ARBA00023136"/>
    </source>
</evidence>
<evidence type="ECO:0000259" key="19">
    <source>
        <dbReference type="PROSITE" id="PS51184"/>
    </source>
</evidence>
<evidence type="ECO:0000256" key="16">
    <source>
        <dbReference type="ARBA" id="ARBA00049397"/>
    </source>
</evidence>
<keyword evidence="8" id="KW-0492">Microsome</keyword>
<reference evidence="20" key="1">
    <citation type="submission" date="2023-03" db="EMBL/GenBank/DDBJ databases">
        <authorList>
            <person name="Steffen K."/>
            <person name="Cardenas P."/>
        </authorList>
    </citation>
    <scope>NUCLEOTIDE SEQUENCE</scope>
</reference>
<evidence type="ECO:0000256" key="8">
    <source>
        <dbReference type="ARBA" id="ARBA00022848"/>
    </source>
</evidence>
<dbReference type="EMBL" id="CASHTH010000056">
    <property type="protein sequence ID" value="CAI7990141.1"/>
    <property type="molecule type" value="Genomic_DNA"/>
</dbReference>
<evidence type="ECO:0000256" key="5">
    <source>
        <dbReference type="ARBA" id="ARBA00022692"/>
    </source>
</evidence>
<protein>
    <recommendedName>
        <fullName evidence="4">3-oxo-5alpha-steroid 4-dehydrogenase (NADP(+))</fullName>
        <ecNumber evidence="4">1.3.1.22</ecNumber>
    </recommendedName>
</protein>
<dbReference type="InterPro" id="IPR001104">
    <property type="entry name" value="3-oxo-5_a-steroid_4-DH_C"/>
</dbReference>
<dbReference type="InterPro" id="IPR003347">
    <property type="entry name" value="JmjC_dom"/>
</dbReference>
<comment type="caution">
    <text evidence="20">The sequence shown here is derived from an EMBL/GenBank/DDBJ whole genome shotgun (WGS) entry which is preliminary data.</text>
</comment>
<dbReference type="SMART" id="SM00558">
    <property type="entry name" value="JmjC"/>
    <property type="match status" value="1"/>
</dbReference>
<keyword evidence="13" id="KW-0443">Lipid metabolism</keyword>
<comment type="catalytic activity">
    <reaction evidence="16">
        <text>17beta-hydroxy-5alpha-androstan-3-one + NADP(+) = testosterone + NADPH + H(+)</text>
        <dbReference type="Rhea" id="RHEA:50820"/>
        <dbReference type="ChEBI" id="CHEBI:15378"/>
        <dbReference type="ChEBI" id="CHEBI:16330"/>
        <dbReference type="ChEBI" id="CHEBI:17347"/>
        <dbReference type="ChEBI" id="CHEBI:57783"/>
        <dbReference type="ChEBI" id="CHEBI:58349"/>
        <dbReference type="EC" id="1.3.1.22"/>
    </reaction>
    <physiologicalReaction direction="right-to-left" evidence="16">
        <dbReference type="Rhea" id="RHEA:50822"/>
    </physiologicalReaction>
</comment>
<evidence type="ECO:0000256" key="4">
    <source>
        <dbReference type="ARBA" id="ARBA00012049"/>
    </source>
</evidence>